<protein>
    <submittedName>
        <fullName evidence="1">Uncharacterized protein</fullName>
    </submittedName>
</protein>
<dbReference type="Gene3D" id="2.40.30.20">
    <property type="match status" value="1"/>
</dbReference>
<dbReference type="InterPro" id="IPR023366">
    <property type="entry name" value="ATP_synth_asu-like_sf"/>
</dbReference>
<reference evidence="1" key="1">
    <citation type="submission" date="2020-04" db="EMBL/GenBank/DDBJ databases">
        <authorList>
            <person name="Chiriac C."/>
            <person name="Salcher M."/>
            <person name="Ghai R."/>
            <person name="Kavagutti S V."/>
        </authorList>
    </citation>
    <scope>NUCLEOTIDE SEQUENCE</scope>
</reference>
<sequence>MKSFAPNSPFLVDDSSNNIAGVVSSTGVQRFYPLGFHSTSPLVLTFPAATGAVTWEASAGLLRIVTTNVHGLTSSPAVGRSVYLNWTGGTAAPAVITAIDTTSKITVNVRYNSGTATMGSAGSVVTFGADNKVVGQVTASPTYGAPMTVIKAAHGLVPGDAMQFTAGTSFPSPITNTPTPTTYYVSRVIQHLTAGTASDRFTISTSAGGPEVYQTTATGDNGSGTFTMYPVSTSLTWTAHGLLVGDAIRFTTTTTLPASLALATTYYVVKVVDANTLQISATAGGTPIVFTLAGSGTHTATSFYGTALAVVCEGTSGSGGTATLASITIPAGTLTRTGRLEVNMLVSNPSLGVGTFTVTYAGGTIYQQTFSGTGCLMLNKIIVANGATQVVTTTGAMSGHGVSGNTTTTITGVNYATADTTLIATLVQNGTSLANTWTSLDYYDVSVE</sequence>
<proteinExistence type="predicted"/>
<organism evidence="1">
    <name type="scientific">uncultured Caudovirales phage</name>
    <dbReference type="NCBI Taxonomy" id="2100421"/>
    <lineage>
        <taxon>Viruses</taxon>
        <taxon>Duplodnaviria</taxon>
        <taxon>Heunggongvirae</taxon>
        <taxon>Uroviricota</taxon>
        <taxon>Caudoviricetes</taxon>
        <taxon>Peduoviridae</taxon>
        <taxon>Maltschvirus</taxon>
        <taxon>Maltschvirus maltsch</taxon>
    </lineage>
</organism>
<name>A0A6J5MI79_9CAUD</name>
<evidence type="ECO:0000313" key="1">
    <source>
        <dbReference type="EMBL" id="CAB4146795.1"/>
    </source>
</evidence>
<dbReference type="EMBL" id="LR796472">
    <property type="protein sequence ID" value="CAB4146795.1"/>
    <property type="molecule type" value="Genomic_DNA"/>
</dbReference>
<accession>A0A6J5MI79</accession>
<gene>
    <name evidence="1" type="ORF">UFOVP496_24</name>
</gene>